<organism evidence="3 4">
    <name type="scientific">Carnegiea gigantea</name>
    <dbReference type="NCBI Taxonomy" id="171969"/>
    <lineage>
        <taxon>Eukaryota</taxon>
        <taxon>Viridiplantae</taxon>
        <taxon>Streptophyta</taxon>
        <taxon>Embryophyta</taxon>
        <taxon>Tracheophyta</taxon>
        <taxon>Spermatophyta</taxon>
        <taxon>Magnoliopsida</taxon>
        <taxon>eudicotyledons</taxon>
        <taxon>Gunneridae</taxon>
        <taxon>Pentapetalae</taxon>
        <taxon>Caryophyllales</taxon>
        <taxon>Cactineae</taxon>
        <taxon>Cactaceae</taxon>
        <taxon>Cactoideae</taxon>
        <taxon>Echinocereeae</taxon>
        <taxon>Carnegiea</taxon>
    </lineage>
</organism>
<gene>
    <name evidence="3" type="ORF">Cgig2_009144</name>
</gene>
<reference evidence="3" key="1">
    <citation type="submission" date="2022-04" db="EMBL/GenBank/DDBJ databases">
        <title>Carnegiea gigantea Genome sequencing and assembly v2.</title>
        <authorList>
            <person name="Copetti D."/>
            <person name="Sanderson M.J."/>
            <person name="Burquez A."/>
            <person name="Wojciechowski M.F."/>
        </authorList>
    </citation>
    <scope>NUCLEOTIDE SEQUENCE</scope>
    <source>
        <strain evidence="3">SGP5-SGP5p</strain>
        <tissue evidence="3">Aerial part</tissue>
    </source>
</reference>
<sequence length="552" mass="61414">MKRTAARLAPSNGIREDVDMAEMEISSPNVPETAPPASGASGDGRRVSDNPVWEAEWNEAVSEDDEPLEDEDPTCPTILLAAAEKRILREPWKHALIIKMFDKGIGFLQLKRRLKTKWALKGDFSLIDVGHDYYVTRFSNLEDYEHVMTNGPWMIGDNYLVIREWIPFFVPEEDNITKLTAWVRIPKLSVEYFNKDFLLHKIGSKIGKVQKVDNTTANVEQGQFTRMSVEVDLSKPLLSRFRLNGRIWRIQYEGLRMIYFKCGTQGHKKDACPNDKFKENDCGKQSEQPIANPPRPEEENAYRSWMLVRKPPRRKPNRQPPPAGGGQGADPGLNQPVRTAEPIRHGQNPGSGSRFRALANLDLNVEVINASDEAHNEGDNAECSPFSAVLDLERDNNEKMLQENNMDESPLRLSPTRNQSVQHDRPNARPQASGSAHRPAMGATLPVDQLIRPTHQQTQNNSLLPRLALVPALPGRNEGPRHGMNAGIPPDKGPVPTDRPSGGVEGTAVNAVGVTQPRGVAGRDNASASTQVMVREQGLDIGQQANRGNHLQ</sequence>
<dbReference type="PANTHER" id="PTHR31286">
    <property type="entry name" value="GLYCINE-RICH CELL WALL STRUCTURAL PROTEIN 1.8-LIKE"/>
    <property type="match status" value="1"/>
</dbReference>
<feature type="region of interest" description="Disordered" evidence="1">
    <location>
        <begin position="270"/>
        <end position="354"/>
    </location>
</feature>
<proteinExistence type="predicted"/>
<accession>A0A9Q1JPI1</accession>
<feature type="compositionally biased region" description="Acidic residues" evidence="1">
    <location>
        <begin position="61"/>
        <end position="72"/>
    </location>
</feature>
<comment type="caution">
    <text evidence="3">The sequence shown here is derived from an EMBL/GenBank/DDBJ whole genome shotgun (WGS) entry which is preliminary data.</text>
</comment>
<evidence type="ECO:0000313" key="4">
    <source>
        <dbReference type="Proteomes" id="UP001153076"/>
    </source>
</evidence>
<feature type="region of interest" description="Disordered" evidence="1">
    <location>
        <begin position="403"/>
        <end position="440"/>
    </location>
</feature>
<feature type="domain" description="DUF4283" evidence="2">
    <location>
        <begin position="90"/>
        <end position="173"/>
    </location>
</feature>
<dbReference type="AlphaFoldDB" id="A0A9Q1JPI1"/>
<feature type="compositionally biased region" description="Basic and acidic residues" evidence="1">
    <location>
        <begin position="270"/>
        <end position="284"/>
    </location>
</feature>
<feature type="region of interest" description="Disordered" evidence="1">
    <location>
        <begin position="1"/>
        <end position="72"/>
    </location>
</feature>
<dbReference type="OrthoDB" id="1096772at2759"/>
<evidence type="ECO:0000256" key="1">
    <source>
        <dbReference type="SAM" id="MobiDB-lite"/>
    </source>
</evidence>
<dbReference type="Proteomes" id="UP001153076">
    <property type="component" value="Unassembled WGS sequence"/>
</dbReference>
<dbReference type="InterPro" id="IPR040256">
    <property type="entry name" value="At4g02000-like"/>
</dbReference>
<keyword evidence="4" id="KW-1185">Reference proteome</keyword>
<name>A0A9Q1JPI1_9CARY</name>
<dbReference type="InterPro" id="IPR025558">
    <property type="entry name" value="DUF4283"/>
</dbReference>
<dbReference type="Pfam" id="PF14111">
    <property type="entry name" value="DUF4283"/>
    <property type="match status" value="1"/>
</dbReference>
<dbReference type="EMBL" id="JAKOGI010000988">
    <property type="protein sequence ID" value="KAJ8428618.1"/>
    <property type="molecule type" value="Genomic_DNA"/>
</dbReference>
<dbReference type="PANTHER" id="PTHR31286:SF99">
    <property type="entry name" value="DUF4283 DOMAIN-CONTAINING PROTEIN"/>
    <property type="match status" value="1"/>
</dbReference>
<evidence type="ECO:0000259" key="2">
    <source>
        <dbReference type="Pfam" id="PF14111"/>
    </source>
</evidence>
<protein>
    <recommendedName>
        <fullName evidence="2">DUF4283 domain-containing protein</fullName>
    </recommendedName>
</protein>
<evidence type="ECO:0000313" key="3">
    <source>
        <dbReference type="EMBL" id="KAJ8428618.1"/>
    </source>
</evidence>